<dbReference type="Proteomes" id="UP000740605">
    <property type="component" value="Unassembled WGS sequence"/>
</dbReference>
<feature type="transmembrane region" description="Helical" evidence="1">
    <location>
        <begin position="6"/>
        <end position="27"/>
    </location>
</feature>
<evidence type="ECO:0000313" key="3">
    <source>
        <dbReference type="Proteomes" id="UP000740605"/>
    </source>
</evidence>
<keyword evidence="1" id="KW-0472">Membrane</keyword>
<dbReference type="EMBL" id="JAFLHG010000005">
    <property type="protein sequence ID" value="MBT8797840.1"/>
    <property type="molecule type" value="Genomic_DNA"/>
</dbReference>
<feature type="transmembrane region" description="Helical" evidence="1">
    <location>
        <begin position="129"/>
        <end position="149"/>
    </location>
</feature>
<keyword evidence="1" id="KW-0812">Transmembrane</keyword>
<protein>
    <recommendedName>
        <fullName evidence="4">Tripartite tricarboxylate transporter TctB family protein</fullName>
    </recommendedName>
</protein>
<feature type="transmembrane region" description="Helical" evidence="1">
    <location>
        <begin position="105"/>
        <end position="123"/>
    </location>
</feature>
<comment type="caution">
    <text evidence="2">The sequence shown here is derived from an EMBL/GenBank/DDBJ whole genome shotgun (WGS) entry which is preliminary data.</text>
</comment>
<feature type="transmembrane region" description="Helical" evidence="1">
    <location>
        <begin position="156"/>
        <end position="175"/>
    </location>
</feature>
<keyword evidence="3" id="KW-1185">Reference proteome</keyword>
<sequence>MIDLSHPRDLVMIGAIFGAAAFVWAGWAQEQPPGMPWRVVLGILSVASAVLVALCVPLVVRHWGAGSAFDTKGAPFLTYIIVFWVEVALMIGLSIWANAAGRADLIAPLILAIVGIHFLPLAWVFGQPILAVVGVVLSAAAVVAALVDASPVARSFWCGIVAAPVLLAAGAWGAIAGRGALQQG</sequence>
<name>A0ABS5XTI4_9MICO</name>
<dbReference type="RefSeq" id="WP_215487078.1">
    <property type="nucleotide sequence ID" value="NZ_BAAAPJ010000005.1"/>
</dbReference>
<keyword evidence="1" id="KW-1133">Transmembrane helix</keyword>
<feature type="transmembrane region" description="Helical" evidence="1">
    <location>
        <begin position="39"/>
        <end position="64"/>
    </location>
</feature>
<feature type="transmembrane region" description="Helical" evidence="1">
    <location>
        <begin position="76"/>
        <end position="98"/>
    </location>
</feature>
<gene>
    <name evidence="2" type="ORF">J0P97_07115</name>
</gene>
<evidence type="ECO:0000313" key="2">
    <source>
        <dbReference type="EMBL" id="MBT8797840.1"/>
    </source>
</evidence>
<reference evidence="2 3" key="1">
    <citation type="submission" date="2021-03" db="EMBL/GenBank/DDBJ databases">
        <title>Microbacterium pauli sp. nov., isolated from microfiltered milk.</title>
        <authorList>
            <person name="Bellassi P."/>
            <person name="Fontana A."/>
            <person name="Callegari M.L."/>
            <person name="Lorenzo M."/>
            <person name="Cappa F."/>
        </authorList>
    </citation>
    <scope>NUCLEOTIDE SEQUENCE [LARGE SCALE GENOMIC DNA]</scope>
    <source>
        <strain evidence="2 3">DSM 18909</strain>
    </source>
</reference>
<accession>A0ABS5XTI4</accession>
<proteinExistence type="predicted"/>
<organism evidence="2 3">
    <name type="scientific">Microbacterium flavum</name>
    <dbReference type="NCBI Taxonomy" id="415216"/>
    <lineage>
        <taxon>Bacteria</taxon>
        <taxon>Bacillati</taxon>
        <taxon>Actinomycetota</taxon>
        <taxon>Actinomycetes</taxon>
        <taxon>Micrococcales</taxon>
        <taxon>Microbacteriaceae</taxon>
        <taxon>Microbacterium</taxon>
    </lineage>
</organism>
<evidence type="ECO:0000256" key="1">
    <source>
        <dbReference type="SAM" id="Phobius"/>
    </source>
</evidence>
<evidence type="ECO:0008006" key="4">
    <source>
        <dbReference type="Google" id="ProtNLM"/>
    </source>
</evidence>